<keyword evidence="1" id="KW-0175">Coiled coil</keyword>
<gene>
    <name evidence="2" type="ORF">vipetofem_70</name>
</gene>
<protein>
    <submittedName>
        <fullName evidence="2">Uncharacterized protein</fullName>
    </submittedName>
</protein>
<sequence>MDKSLNEQVCKAKEAYEHALNNVVAKERLIADMELEMNKLAAHMQKLTIEKRKEEQLLLLDSADSERYRNKLEELKDKIFEEMF</sequence>
<dbReference type="Proteomes" id="UP000502113">
    <property type="component" value="Segment"/>
</dbReference>
<dbReference type="EMBL" id="MT119361">
    <property type="protein sequence ID" value="QIQ66368.1"/>
    <property type="molecule type" value="Genomic_DNA"/>
</dbReference>
<evidence type="ECO:0000313" key="3">
    <source>
        <dbReference type="Proteomes" id="UP000502113"/>
    </source>
</evidence>
<evidence type="ECO:0000313" key="2">
    <source>
        <dbReference type="EMBL" id="QIQ66368.1"/>
    </source>
</evidence>
<organism evidence="2 3">
    <name type="scientific">Enterococcus phage vipetofem</name>
    <dbReference type="NCBI Taxonomy" id="2719594"/>
    <lineage>
        <taxon>Viruses</taxon>
        <taxon>Duplodnaviria</taxon>
        <taxon>Heunggongvirae</taxon>
        <taxon>Uroviricota</taxon>
        <taxon>Caudoviricetes</taxon>
        <taxon>Andrewesvirinae</taxon>
        <taxon>Vipetofemvirus</taxon>
        <taxon>Vipetofemvirus vipetofem</taxon>
    </lineage>
</organism>
<proteinExistence type="predicted"/>
<feature type="coiled-coil region" evidence="1">
    <location>
        <begin position="16"/>
        <end position="57"/>
    </location>
</feature>
<accession>A0A6G9LLG9</accession>
<evidence type="ECO:0000256" key="1">
    <source>
        <dbReference type="SAM" id="Coils"/>
    </source>
</evidence>
<reference evidence="3" key="1">
    <citation type="submission" date="2020-02" db="EMBL/GenBank/DDBJ databases">
        <authorList>
            <person name="Olsen N.S."/>
            <person name="Forero-Junco L."/>
            <person name="Kot W."/>
            <person name="Hansen L.H."/>
        </authorList>
    </citation>
    <scope>NUCLEOTIDE SEQUENCE [LARGE SCALE GENOMIC DNA]</scope>
</reference>
<name>A0A6G9LLG9_9CAUD</name>
<keyword evidence="3" id="KW-1185">Reference proteome</keyword>